<keyword evidence="5" id="KW-0067">ATP-binding</keyword>
<dbReference type="InterPro" id="IPR011545">
    <property type="entry name" value="DEAD/DEAH_box_helicase_dom"/>
</dbReference>
<evidence type="ECO:0000256" key="6">
    <source>
        <dbReference type="ARBA" id="ARBA00023125"/>
    </source>
</evidence>
<dbReference type="Pfam" id="PF00270">
    <property type="entry name" value="DEAD"/>
    <property type="match status" value="1"/>
</dbReference>
<accession>A0A2K8N6X4</accession>
<dbReference type="Gene3D" id="3.40.50.300">
    <property type="entry name" value="P-loop containing nucleotide triphosphate hydrolases"/>
    <property type="match status" value="2"/>
</dbReference>
<dbReference type="SMART" id="SM00490">
    <property type="entry name" value="HELICc"/>
    <property type="match status" value="1"/>
</dbReference>
<reference evidence="11" key="1">
    <citation type="submission" date="2017-11" db="EMBL/GenBank/DDBJ databases">
        <title>Complete Genome Sequence of Kyrpidia sp. Strain EA-1, a thermophilic, hydrogen-oxidizing Bacterium, isolated from the Azores.</title>
        <authorList>
            <person name="Reiner J.E."/>
            <person name="Lapp C.J."/>
            <person name="Bunk B."/>
            <person name="Gescher J."/>
        </authorList>
    </citation>
    <scope>NUCLEOTIDE SEQUENCE [LARGE SCALE GENOMIC DNA]</scope>
    <source>
        <strain evidence="11">EA-1</strain>
    </source>
</reference>
<keyword evidence="3" id="KW-0378">Hydrolase</keyword>
<dbReference type="PROSITE" id="PS51192">
    <property type="entry name" value="HELICASE_ATP_BIND_1"/>
    <property type="match status" value="1"/>
</dbReference>
<evidence type="ECO:0000313" key="11">
    <source>
        <dbReference type="Proteomes" id="UP000231932"/>
    </source>
</evidence>
<dbReference type="InterPro" id="IPR012340">
    <property type="entry name" value="NA-bd_OB-fold"/>
</dbReference>
<dbReference type="InterPro" id="IPR027417">
    <property type="entry name" value="P-loop_NTPase"/>
</dbReference>
<feature type="domain" description="Helicase ATP-binding" evidence="8">
    <location>
        <begin position="283"/>
        <end position="443"/>
    </location>
</feature>
<evidence type="ECO:0000259" key="9">
    <source>
        <dbReference type="PROSITE" id="PS51194"/>
    </source>
</evidence>
<dbReference type="InterPro" id="IPR001650">
    <property type="entry name" value="Helicase_C-like"/>
</dbReference>
<evidence type="ECO:0000256" key="3">
    <source>
        <dbReference type="ARBA" id="ARBA00022801"/>
    </source>
</evidence>
<keyword evidence="4 10" id="KW-0347">Helicase</keyword>
<keyword evidence="1" id="KW-0547">Nucleotide-binding</keyword>
<name>A0A2K8N6X4_9BACL</name>
<dbReference type="Pfam" id="PF00271">
    <property type="entry name" value="Helicase_C"/>
    <property type="match status" value="1"/>
</dbReference>
<gene>
    <name evidence="10" type="ORF">CVV65_09235</name>
</gene>
<keyword evidence="6" id="KW-0238">DNA-binding</keyword>
<feature type="domain" description="Helicase C-terminal" evidence="9">
    <location>
        <begin position="462"/>
        <end position="623"/>
    </location>
</feature>
<dbReference type="EMBL" id="CP024955">
    <property type="protein sequence ID" value="ATY85086.1"/>
    <property type="molecule type" value="Genomic_DNA"/>
</dbReference>
<dbReference type="InterPro" id="IPR047112">
    <property type="entry name" value="RecG/Mfd"/>
</dbReference>
<dbReference type="SMART" id="SM00487">
    <property type="entry name" value="DEXDc"/>
    <property type="match status" value="1"/>
</dbReference>
<dbReference type="SUPFAM" id="SSF50249">
    <property type="entry name" value="Nucleic acid-binding proteins"/>
    <property type="match status" value="1"/>
</dbReference>
<proteinExistence type="predicted"/>
<evidence type="ECO:0000256" key="4">
    <source>
        <dbReference type="ARBA" id="ARBA00022806"/>
    </source>
</evidence>
<dbReference type="KEGG" id="kyr:CVV65_09235"/>
<evidence type="ECO:0000256" key="5">
    <source>
        <dbReference type="ARBA" id="ARBA00022840"/>
    </source>
</evidence>
<dbReference type="PANTHER" id="PTHR47964:SF1">
    <property type="entry name" value="ATP-DEPENDENT DNA HELICASE HOMOLOG RECG, CHLOROPLASTIC"/>
    <property type="match status" value="1"/>
</dbReference>
<dbReference type="PANTHER" id="PTHR47964">
    <property type="entry name" value="ATP-DEPENDENT DNA HELICASE HOMOLOG RECG, CHLOROPLASTIC"/>
    <property type="match status" value="1"/>
</dbReference>
<dbReference type="InterPro" id="IPR033454">
    <property type="entry name" value="RecG_wedge"/>
</dbReference>
<dbReference type="Proteomes" id="UP000231932">
    <property type="component" value="Chromosome"/>
</dbReference>
<evidence type="ECO:0000256" key="1">
    <source>
        <dbReference type="ARBA" id="ARBA00022741"/>
    </source>
</evidence>
<dbReference type="InterPro" id="IPR014001">
    <property type="entry name" value="Helicase_ATP-bd"/>
</dbReference>
<dbReference type="GO" id="GO:0003677">
    <property type="term" value="F:DNA binding"/>
    <property type="evidence" value="ECO:0007669"/>
    <property type="project" value="UniProtKB-KW"/>
</dbReference>
<keyword evidence="7" id="KW-0234">DNA repair</keyword>
<dbReference type="GO" id="GO:0006281">
    <property type="term" value="P:DNA repair"/>
    <property type="evidence" value="ECO:0007669"/>
    <property type="project" value="UniProtKB-KW"/>
</dbReference>
<evidence type="ECO:0000256" key="2">
    <source>
        <dbReference type="ARBA" id="ARBA00022763"/>
    </source>
</evidence>
<sequence length="692" mass="77904">MMEKDPRASQDPLARPVTFLPGVGPRRARALESLGIRSIGDLLYHYPFRYEDLRLRRPGEWEDGRRVAVEGTVAGKPRVSKGGRVPAVAVPMDVQGIRIHAVWFRQAYVLERLTRYQRWRLVGRWQAARRSLVVEHMEPVSEGGPHHSAHAGRIVPVYQTSGDLHAKWLRTWIASALKEAEPHLVDPLPWRWRAKLGLMDKAEALREIHFPRDWERLGRARERLVYEECLRFQLPLQYARWRQKSRRAPALRLTRREWEAFLAALPFSPTEGQRRVLREVAEEIAGHAPMRRLILGDVGSGKTVIAAAVLFAAAMSGGQGVLLAPTEILAEQHARTLSRWFAGFSFPVWLLTGGTGRAERTRYFADISAGRPGILVGTHAVLGDVPYSALRAAVCDEQQRFGVVQRMALLRPHESIHLLSMSATPIPRTLAMALFGDVDVSFLPVRAETLGRRVTRWLPLDREEEVVLELRRRLSRGERAYVVAPAIGRPGEQPESKKDVLSLFDWFREQLAGFAVGLLHGRMSSGEKERVMRAFAEGAVQALVATTVVEVGVDVPEATMMVIYHAERFGLSQLHQLRGRIGRSGQDAVCFVLTGPLTDIARQRIEAFQAVNDGYLLAKKDLELRGPGEWAGLAQSGWPDFALFDPIRDEIWMRRAKHHAHHLVQSREFWLLPEFASLRAGLAPLAVGEGVH</sequence>
<evidence type="ECO:0000256" key="7">
    <source>
        <dbReference type="ARBA" id="ARBA00023204"/>
    </source>
</evidence>
<evidence type="ECO:0000313" key="10">
    <source>
        <dbReference type="EMBL" id="ATY85086.1"/>
    </source>
</evidence>
<organism evidence="10 11">
    <name type="scientific">Kyrpidia spormannii</name>
    <dbReference type="NCBI Taxonomy" id="2055160"/>
    <lineage>
        <taxon>Bacteria</taxon>
        <taxon>Bacillati</taxon>
        <taxon>Bacillota</taxon>
        <taxon>Bacilli</taxon>
        <taxon>Bacillales</taxon>
        <taxon>Alicyclobacillaceae</taxon>
        <taxon>Kyrpidia</taxon>
    </lineage>
</organism>
<dbReference type="Gene3D" id="1.10.150.20">
    <property type="entry name" value="5' to 3' exonuclease, C-terminal subdomain"/>
    <property type="match status" value="1"/>
</dbReference>
<dbReference type="AlphaFoldDB" id="A0A2K8N6X4"/>
<dbReference type="Pfam" id="PF17191">
    <property type="entry name" value="RecG_wedge"/>
    <property type="match status" value="1"/>
</dbReference>
<keyword evidence="11" id="KW-1185">Reference proteome</keyword>
<evidence type="ECO:0000259" key="8">
    <source>
        <dbReference type="PROSITE" id="PS51192"/>
    </source>
</evidence>
<protein>
    <submittedName>
        <fullName evidence="10">DNA helicase RecG</fullName>
    </submittedName>
</protein>
<keyword evidence="2" id="KW-0227">DNA damage</keyword>
<dbReference type="PROSITE" id="PS51194">
    <property type="entry name" value="HELICASE_CTER"/>
    <property type="match status" value="1"/>
</dbReference>
<dbReference type="GO" id="GO:0005524">
    <property type="term" value="F:ATP binding"/>
    <property type="evidence" value="ECO:0007669"/>
    <property type="project" value="UniProtKB-KW"/>
</dbReference>
<dbReference type="GO" id="GO:0016787">
    <property type="term" value="F:hydrolase activity"/>
    <property type="evidence" value="ECO:0007669"/>
    <property type="project" value="UniProtKB-KW"/>
</dbReference>
<dbReference type="GO" id="GO:0003678">
    <property type="term" value="F:DNA helicase activity"/>
    <property type="evidence" value="ECO:0007669"/>
    <property type="project" value="TreeGrafter"/>
</dbReference>
<dbReference type="SUPFAM" id="SSF52540">
    <property type="entry name" value="P-loop containing nucleoside triphosphate hydrolases"/>
    <property type="match status" value="2"/>
</dbReference>